<evidence type="ECO:0000256" key="3">
    <source>
        <dbReference type="ARBA" id="ARBA00022527"/>
    </source>
</evidence>
<comment type="catalytic activity">
    <reaction evidence="10">
        <text>L-threonyl-[protein] + ATP = O-phospho-L-threonyl-[protein] + ADP + H(+)</text>
        <dbReference type="Rhea" id="RHEA:46608"/>
        <dbReference type="Rhea" id="RHEA-COMP:11060"/>
        <dbReference type="Rhea" id="RHEA-COMP:11605"/>
        <dbReference type="ChEBI" id="CHEBI:15378"/>
        <dbReference type="ChEBI" id="CHEBI:30013"/>
        <dbReference type="ChEBI" id="CHEBI:30616"/>
        <dbReference type="ChEBI" id="CHEBI:61977"/>
        <dbReference type="ChEBI" id="CHEBI:456216"/>
        <dbReference type="EC" id="2.7.11.1"/>
    </reaction>
</comment>
<evidence type="ECO:0000256" key="4">
    <source>
        <dbReference type="ARBA" id="ARBA00022679"/>
    </source>
</evidence>
<evidence type="ECO:0000313" key="16">
    <source>
        <dbReference type="EMBL" id="KAF9147911.1"/>
    </source>
</evidence>
<evidence type="ECO:0000256" key="2">
    <source>
        <dbReference type="ARBA" id="ARBA00012513"/>
    </source>
</evidence>
<dbReference type="PROSITE" id="PS50077">
    <property type="entry name" value="HEAT_REPEAT"/>
    <property type="match status" value="1"/>
</dbReference>
<dbReference type="OrthoDB" id="381190at2759"/>
<dbReference type="PANTHER" id="PTHR11139">
    <property type="entry name" value="ATAXIA TELANGIECTASIA MUTATED ATM -RELATED"/>
    <property type="match status" value="1"/>
</dbReference>
<dbReference type="FunFam" id="3.30.1010.10:FF:000006">
    <property type="entry name" value="Serine/threonine-protein kinase TOR"/>
    <property type="match status" value="1"/>
</dbReference>
<dbReference type="CDD" id="cd05169">
    <property type="entry name" value="PIKKc_TOR"/>
    <property type="match status" value="1"/>
</dbReference>
<dbReference type="Pfam" id="PF02259">
    <property type="entry name" value="FAT"/>
    <property type="match status" value="1"/>
</dbReference>
<dbReference type="SUPFAM" id="SSF48371">
    <property type="entry name" value="ARM repeat"/>
    <property type="match status" value="1"/>
</dbReference>
<feature type="repeat" description="HEAT" evidence="12">
    <location>
        <begin position="697"/>
        <end position="729"/>
    </location>
</feature>
<reference evidence="16" key="1">
    <citation type="journal article" date="2020" name="Fungal Divers.">
        <title>Resolving the Mortierellaceae phylogeny through synthesis of multi-gene phylogenetics and phylogenomics.</title>
        <authorList>
            <person name="Vandepol N."/>
            <person name="Liber J."/>
            <person name="Desiro A."/>
            <person name="Na H."/>
            <person name="Kennedy M."/>
            <person name="Barry K."/>
            <person name="Grigoriev I.V."/>
            <person name="Miller A.N."/>
            <person name="O'Donnell K."/>
            <person name="Stajich J.E."/>
            <person name="Bonito G."/>
        </authorList>
    </citation>
    <scope>NUCLEOTIDE SEQUENCE</scope>
    <source>
        <strain evidence="16">NRRL 6426</strain>
    </source>
</reference>
<keyword evidence="5" id="KW-0677">Repeat</keyword>
<dbReference type="SMART" id="SM01346">
    <property type="entry name" value="DUF3385"/>
    <property type="match status" value="1"/>
</dbReference>
<dbReference type="GO" id="GO:0004674">
    <property type="term" value="F:protein serine/threonine kinase activity"/>
    <property type="evidence" value="ECO:0007669"/>
    <property type="project" value="UniProtKB-KW"/>
</dbReference>
<evidence type="ECO:0000256" key="6">
    <source>
        <dbReference type="ARBA" id="ARBA00022741"/>
    </source>
</evidence>
<dbReference type="GO" id="GO:0016242">
    <property type="term" value="P:negative regulation of macroautophagy"/>
    <property type="evidence" value="ECO:0007669"/>
    <property type="project" value="TreeGrafter"/>
</dbReference>
<organism evidence="16 17">
    <name type="scientific">Linnemannia schmuckeri</name>
    <dbReference type="NCBI Taxonomy" id="64567"/>
    <lineage>
        <taxon>Eukaryota</taxon>
        <taxon>Fungi</taxon>
        <taxon>Fungi incertae sedis</taxon>
        <taxon>Mucoromycota</taxon>
        <taxon>Mortierellomycotina</taxon>
        <taxon>Mortierellomycetes</taxon>
        <taxon>Mortierellales</taxon>
        <taxon>Mortierellaceae</taxon>
        <taxon>Linnemannia</taxon>
    </lineage>
</organism>
<dbReference type="PROSITE" id="PS50290">
    <property type="entry name" value="PI3_4_KINASE_3"/>
    <property type="match status" value="1"/>
</dbReference>
<comment type="caution">
    <text evidence="16">The sequence shown here is derived from an EMBL/GenBank/DDBJ whole genome shotgun (WGS) entry which is preliminary data.</text>
</comment>
<dbReference type="Pfam" id="PF11865">
    <property type="entry name" value="mTOR_dom"/>
    <property type="match status" value="1"/>
</dbReference>
<feature type="non-terminal residue" evidence="16">
    <location>
        <position position="2261"/>
    </location>
</feature>
<dbReference type="InterPro" id="IPR003151">
    <property type="entry name" value="PIK-rel_kinase_FAT"/>
</dbReference>
<evidence type="ECO:0000313" key="17">
    <source>
        <dbReference type="Proteomes" id="UP000748756"/>
    </source>
</evidence>
<dbReference type="PROSITE" id="PS00915">
    <property type="entry name" value="PI3_4_KINASE_1"/>
    <property type="match status" value="1"/>
</dbReference>
<dbReference type="InterPro" id="IPR057564">
    <property type="entry name" value="HEAT_ATR"/>
</dbReference>
<dbReference type="SMART" id="SM00146">
    <property type="entry name" value="PI3Kc"/>
    <property type="match status" value="1"/>
</dbReference>
<evidence type="ECO:0000259" key="15">
    <source>
        <dbReference type="PROSITE" id="PS51189"/>
    </source>
</evidence>
<dbReference type="GO" id="GO:0005524">
    <property type="term" value="F:ATP binding"/>
    <property type="evidence" value="ECO:0007669"/>
    <property type="project" value="UniProtKB-KW"/>
</dbReference>
<dbReference type="InterPro" id="IPR026683">
    <property type="entry name" value="TOR_cat"/>
</dbReference>
<name>A0A9P5V8X0_9FUNG</name>
<keyword evidence="8" id="KW-0067">ATP-binding</keyword>
<dbReference type="GO" id="GO:0038202">
    <property type="term" value="P:TORC1 signaling"/>
    <property type="evidence" value="ECO:0007669"/>
    <property type="project" value="TreeGrafter"/>
</dbReference>
<dbReference type="InterPro" id="IPR024585">
    <property type="entry name" value="mTOR_dom"/>
</dbReference>
<dbReference type="Pfam" id="PF23593">
    <property type="entry name" value="HEAT_ATR"/>
    <property type="match status" value="1"/>
</dbReference>
<dbReference type="GO" id="GO:0031932">
    <property type="term" value="C:TORC2 complex"/>
    <property type="evidence" value="ECO:0007669"/>
    <property type="project" value="TreeGrafter"/>
</dbReference>
<dbReference type="Gene3D" id="3.30.1010.10">
    <property type="entry name" value="Phosphatidylinositol 3-kinase Catalytic Subunit, Chain A, domain 4"/>
    <property type="match status" value="1"/>
</dbReference>
<keyword evidence="7 16" id="KW-0418">Kinase</keyword>
<dbReference type="GO" id="GO:0005634">
    <property type="term" value="C:nucleus"/>
    <property type="evidence" value="ECO:0007669"/>
    <property type="project" value="TreeGrafter"/>
</dbReference>
<sequence length="2261" mass="256191">MATASPITLTRLTSDLKASLQNEKARNLATEALKEYVTLTTKELSGQDLTKFYGEINSIIKVLLQSADSEDKLCGVLVIDNLIGIEDEDNTAQETRFANYLRQLFPSDAPIMTVASRALGSFAEIESRYISKLAQQGGAYTADFVEFELKRAIEWLSDRQEARRHASVLVLAELARHASVFVYPYVGTILNQIWGTLREPKQTIRDAAADTLSAVLILIADRDTPQKSSWYTKMIDEVQIGLGFATAESIHGSLLIIRELVLHANMFMYERFKGTCEIVLRFRNHREGLVRRTVTNLIPVLAAYDPSDFIDYYLDKSMLHLLDQVQLDKERRYHSELDRSTAFIAIGKVALVAKQDTEGYLDGLMQCIRDGLRAKSKNRAVTDAPIFRCISMVAEAVGPALEYQLPELLDLMLYAGLSEPMSKSLADIATYIPHALPGIQAPGAPQPKKGAQKRGSTYFPEAHDVDTIILALRTLGSFNFSGHMLNEFVRDSCVTYLDNDHPGVRRAAAHTCCQLFARDPIVYQTSTHAVQVVDEVLEKLLLVGIADPDTTIRQTTLASLDDRFDRHLAKSENVRSLFIALNDESFVVRELSLTIIGRLSAYNPAYVTPTLRKILIQLLTEIEYAVVGRTREESARLLTLLVTASETLIKPYIEKIFDVLLPSIRDSSPGVVSSILQVIGEISRVGGESLLPYTDQLMPMFIEILQDQSSPTKRTAALTALGRFASSTGYVIDPYAKYPILLDILMSILKTEQSVRIRQETMKLVGILGALDPYRHKQMAIENQRPDQAERAENSDVALLMAGIDPANDEYYPTVVISALLKILKDPSLSQQYQPATQAILNIFQALQLKMVPFLPQIMPVYLNIMQSGTLHNLDFYFEKMGFLVLVVKLHIRPYIPDLLKLIFDNWNHTGLQGRIIGLIESIAIALEGEFKVYLPKLLRSMLVVLDTDLSEKHRASLRVLQALVKLGSNIEEYLHLVVPVLVKTFERTDAPMNLRRAAISTVGALSKRIDFSDYASRIIHPLVRTLSAPGPELRNVTMDVLCLLAVQLGQEYLNFVPLVQKTLLKERINHANYSLIATKLLKKEPLPSASELVGMGDDRYVVSTDVPQPLSDDKKLRVNPVALRRAWDTQSRSTREDWTDWIRRLTLEMLKETSSHSLRACAEMATSFPPLARELFNSAFMSCWTVLPEQFKGEFAAAIRTAMTAQNISPEITQILLNMAEYMEHDHKPLPIDIKTLGKYAFTCHAYAKALHYQELEFMTDHSTSNIESLISINNHLQQPDAAAGILTYAPPHELKESWYEKLHRWEDALAAYEKKQAENPQDPVLTLKRMRCLHALGEWDALSSLAQEKWAHAPSVFRRDMAPFVAAGAWGLGQWELLDDYISAMQEESTDRAFFKAILSLHRNQIPQAQQQIELTRTLLDTELTALVSESYSRAYNTVVRVQMMAELEEVIAYKHYGDQPERQSTIRKTWMKRLLGCERNIEIWQRVIKVHAMALTPAEDMVMRIKFTNLCRKSGRLRLAEQALVSLVGSKNSEMEFTRMIQVTHPQVIYAKLKYMWATGIREQTLECLRLFTDRLASDLGLGATGTNGTALTAARQSEGSDEDFSRLLARCYLKQGEWQFALQDGWTHDSIEHILMPYRYAKHLDKSWYKAWHTYALANFDVISFFEKEGPAAANQVYPYVVPSVTGFFRSIALSAGNSLQDTLRLLTLWFKFGHRKEVNEALAKGYPTVSIDTWLQVIPQLIARIHAPSPSVHRLIHQLLSDVGKAHPQVLVYSLTVASKSPSVFRKNAALAIMENMRHHSPVLVDQASMVSQELLRVAILWHEMWEEGLEEASTLNAQGGRNIDAMLDILEPLHRMILKPPETMHEVSFVKAFGEKLEKAYGCCTRFRQTRDVNELNRAWDIYFQVFHSIKKLPRLNTLDLPYVSPQLQNARDLELAIPGTYRSGKPVIRISSFNPTLTIMGSKQKPRRLMMKGSNGREYEYLLKGHEDLRQDERVMQLFGLVNTLLAGDPETFKRHLNITQYAVIPLSPNSGLIGWVPDTDTLHNFIREYRESRGYSFYIEHQLLTEMAPEKGYDLLTVMQKVEVFENMLAKTVDRGEDLYKILWLKSRNSEVWFERRTNYTRSLAVMSMVGHILGLGDRHPSNIMMEKNTGRVVHIDFGDCFEVAMHRPQFPERIPFRLTRMLVKAMEVSGIEGSFRNTSENVMRVLRENKEKAAVAQGRNAAAAHESFPKDQGRSLRRPLPSEQELVNDNSE</sequence>
<dbReference type="GO" id="GO:0031931">
    <property type="term" value="C:TORC1 complex"/>
    <property type="evidence" value="ECO:0007669"/>
    <property type="project" value="TreeGrafter"/>
</dbReference>
<keyword evidence="4" id="KW-0808">Transferase</keyword>
<evidence type="ECO:0000256" key="9">
    <source>
        <dbReference type="ARBA" id="ARBA00023306"/>
    </source>
</evidence>
<dbReference type="GO" id="GO:0005886">
    <property type="term" value="C:plasma membrane"/>
    <property type="evidence" value="ECO:0007669"/>
    <property type="project" value="UniProtKB-ARBA"/>
</dbReference>
<dbReference type="FunFam" id="1.20.120.150:FF:000001">
    <property type="entry name" value="Serine/threonine-protein kinase TOR"/>
    <property type="match status" value="1"/>
</dbReference>
<dbReference type="PROSITE" id="PS51189">
    <property type="entry name" value="FAT"/>
    <property type="match status" value="1"/>
</dbReference>
<keyword evidence="3" id="KW-0723">Serine/threonine-protein kinase</keyword>
<dbReference type="InterPro" id="IPR011989">
    <property type="entry name" value="ARM-like"/>
</dbReference>
<keyword evidence="6" id="KW-0547">Nucleotide-binding</keyword>
<dbReference type="Proteomes" id="UP000748756">
    <property type="component" value="Unassembled WGS sequence"/>
</dbReference>
<protein>
    <recommendedName>
        <fullName evidence="2">non-specific serine/threonine protein kinase</fullName>
        <ecNumber evidence="2">2.7.11.1</ecNumber>
    </recommendedName>
</protein>
<dbReference type="InterPro" id="IPR011009">
    <property type="entry name" value="Kinase-like_dom_sf"/>
</dbReference>
<dbReference type="Gene3D" id="1.10.1070.11">
    <property type="entry name" value="Phosphatidylinositol 3-/4-kinase, catalytic domain"/>
    <property type="match status" value="1"/>
</dbReference>
<dbReference type="Gene3D" id="1.25.10.10">
    <property type="entry name" value="Leucine-rich Repeat Variant"/>
    <property type="match status" value="4"/>
</dbReference>
<evidence type="ECO:0000256" key="11">
    <source>
        <dbReference type="ARBA" id="ARBA00048679"/>
    </source>
</evidence>
<dbReference type="EC" id="2.7.11.1" evidence="2"/>
<feature type="compositionally biased region" description="Low complexity" evidence="13">
    <location>
        <begin position="2223"/>
        <end position="2233"/>
    </location>
</feature>
<evidence type="ECO:0000259" key="14">
    <source>
        <dbReference type="PROSITE" id="PS50290"/>
    </source>
</evidence>
<dbReference type="InterPro" id="IPR050517">
    <property type="entry name" value="DDR_Repair_Kinase"/>
</dbReference>
<dbReference type="InterPro" id="IPR000403">
    <property type="entry name" value="PI3/4_kinase_cat_dom"/>
</dbReference>
<evidence type="ECO:0000256" key="5">
    <source>
        <dbReference type="ARBA" id="ARBA00022737"/>
    </source>
</evidence>
<proteinExistence type="inferred from homology"/>
<evidence type="ECO:0000256" key="8">
    <source>
        <dbReference type="ARBA" id="ARBA00022840"/>
    </source>
</evidence>
<dbReference type="Pfam" id="PF00454">
    <property type="entry name" value="PI3_PI4_kinase"/>
    <property type="match status" value="1"/>
</dbReference>
<dbReference type="InterPro" id="IPR036940">
    <property type="entry name" value="PI3/4_kinase_cat_sf"/>
</dbReference>
<dbReference type="GO" id="GO:0005737">
    <property type="term" value="C:cytoplasm"/>
    <property type="evidence" value="ECO:0007669"/>
    <property type="project" value="TreeGrafter"/>
</dbReference>
<evidence type="ECO:0000256" key="13">
    <source>
        <dbReference type="SAM" id="MobiDB-lite"/>
    </source>
</evidence>
<evidence type="ECO:0000256" key="1">
    <source>
        <dbReference type="ARBA" id="ARBA00011031"/>
    </source>
</evidence>
<feature type="domain" description="PI3K/PI4K catalytic" evidence="14">
    <location>
        <begin position="1960"/>
        <end position="2261"/>
    </location>
</feature>
<dbReference type="InterPro" id="IPR021133">
    <property type="entry name" value="HEAT_type_2"/>
</dbReference>
<dbReference type="InterPro" id="IPR016024">
    <property type="entry name" value="ARM-type_fold"/>
</dbReference>
<dbReference type="InterPro" id="IPR014009">
    <property type="entry name" value="PIK_FAT"/>
</dbReference>
<evidence type="ECO:0000256" key="10">
    <source>
        <dbReference type="ARBA" id="ARBA00047899"/>
    </source>
</evidence>
<comment type="similarity">
    <text evidence="1">Belongs to the PI3/PI4-kinase family.</text>
</comment>
<dbReference type="Pfam" id="PF08771">
    <property type="entry name" value="FRB_dom"/>
    <property type="match status" value="1"/>
</dbReference>
<dbReference type="EMBL" id="JAAAUQ010000735">
    <property type="protein sequence ID" value="KAF9147911.1"/>
    <property type="molecule type" value="Genomic_DNA"/>
</dbReference>
<dbReference type="SMART" id="SM01345">
    <property type="entry name" value="Rapamycin_bind"/>
    <property type="match status" value="1"/>
</dbReference>
<dbReference type="SUPFAM" id="SSF56112">
    <property type="entry name" value="Protein kinase-like (PK-like)"/>
    <property type="match status" value="1"/>
</dbReference>
<accession>A0A9P5V8X0</accession>
<dbReference type="InterPro" id="IPR036738">
    <property type="entry name" value="FRB_sf"/>
</dbReference>
<dbReference type="PROSITE" id="PS00916">
    <property type="entry name" value="PI3_4_KINASE_2"/>
    <property type="match status" value="1"/>
</dbReference>
<evidence type="ECO:0000256" key="7">
    <source>
        <dbReference type="ARBA" id="ARBA00022777"/>
    </source>
</evidence>
<keyword evidence="17" id="KW-1185">Reference proteome</keyword>
<dbReference type="InterPro" id="IPR009076">
    <property type="entry name" value="FRB_dom"/>
</dbReference>
<dbReference type="PANTHER" id="PTHR11139:SF9">
    <property type="entry name" value="SERINE_THREONINE-PROTEIN KINASE MTOR"/>
    <property type="match status" value="1"/>
</dbReference>
<keyword evidence="9" id="KW-0131">Cell cycle</keyword>
<dbReference type="Gene3D" id="1.20.120.150">
    <property type="entry name" value="FKBP12-rapamycin binding domain"/>
    <property type="match status" value="1"/>
</dbReference>
<feature type="domain" description="FAT" evidence="15">
    <location>
        <begin position="1237"/>
        <end position="1786"/>
    </location>
</feature>
<dbReference type="GO" id="GO:0044877">
    <property type="term" value="F:protein-containing complex binding"/>
    <property type="evidence" value="ECO:0007669"/>
    <property type="project" value="InterPro"/>
</dbReference>
<gene>
    <name evidence="16" type="primary">TOR1_3</name>
    <name evidence="16" type="ORF">BG015_010376</name>
</gene>
<dbReference type="InterPro" id="IPR018936">
    <property type="entry name" value="PI3/4_kinase_CS"/>
</dbReference>
<dbReference type="SUPFAM" id="SSF47212">
    <property type="entry name" value="FKBP12-rapamycin-binding domain of FKBP-rapamycin-associated protein (FRAP)"/>
    <property type="match status" value="1"/>
</dbReference>
<evidence type="ECO:0000256" key="12">
    <source>
        <dbReference type="PROSITE-ProRule" id="PRU00103"/>
    </source>
</evidence>
<comment type="catalytic activity">
    <reaction evidence="11">
        <text>L-seryl-[protein] + ATP = O-phospho-L-seryl-[protein] + ADP + H(+)</text>
        <dbReference type="Rhea" id="RHEA:17989"/>
        <dbReference type="Rhea" id="RHEA-COMP:9863"/>
        <dbReference type="Rhea" id="RHEA-COMP:11604"/>
        <dbReference type="ChEBI" id="CHEBI:15378"/>
        <dbReference type="ChEBI" id="CHEBI:29999"/>
        <dbReference type="ChEBI" id="CHEBI:30616"/>
        <dbReference type="ChEBI" id="CHEBI:83421"/>
        <dbReference type="ChEBI" id="CHEBI:456216"/>
        <dbReference type="EC" id="2.7.11.1"/>
    </reaction>
</comment>
<feature type="region of interest" description="Disordered" evidence="13">
    <location>
        <begin position="2222"/>
        <end position="2261"/>
    </location>
</feature>
<dbReference type="FunFam" id="1.25.10.10:FF:000371">
    <property type="entry name" value="Serine/threonine-protein kinase TOR"/>
    <property type="match status" value="1"/>
</dbReference>